<geneLocation type="plasmid" evidence="2">
    <name>pl21533-7</name>
</geneLocation>
<dbReference type="GO" id="GO:0009035">
    <property type="term" value="F:type I site-specific deoxyribonuclease activity"/>
    <property type="evidence" value="ECO:0007669"/>
    <property type="project" value="UniProtKB-EC"/>
</dbReference>
<evidence type="ECO:0000313" key="1">
    <source>
        <dbReference type="EMBL" id="AMV63974.1"/>
    </source>
</evidence>
<organism evidence="1 2">
    <name type="scientific">Pediococcus damnosus</name>
    <dbReference type="NCBI Taxonomy" id="51663"/>
    <lineage>
        <taxon>Bacteria</taxon>
        <taxon>Bacillati</taxon>
        <taxon>Bacillota</taxon>
        <taxon>Bacilli</taxon>
        <taxon>Lactobacillales</taxon>
        <taxon>Lactobacillaceae</taxon>
        <taxon>Pediococcus</taxon>
    </lineage>
</organism>
<dbReference type="Proteomes" id="UP000076405">
    <property type="component" value="Plasmid pL21533-7"/>
</dbReference>
<protein>
    <submittedName>
        <fullName evidence="1">Type I restriction-modification system, restriction subunit R</fullName>
        <ecNumber evidence="1">3.1.21.3</ecNumber>
    </submittedName>
</protein>
<evidence type="ECO:0000313" key="2">
    <source>
        <dbReference type="Proteomes" id="UP000076405"/>
    </source>
</evidence>
<keyword evidence="1" id="KW-0378">Hydrolase</keyword>
<dbReference type="Gene3D" id="3.40.50.300">
    <property type="entry name" value="P-loop containing nucleotide triphosphate hydrolases"/>
    <property type="match status" value="1"/>
</dbReference>
<sequence>MSRTNRTIDKTAKPHGKVRFYRQGAVMEEKVKDALVIYTKGGNDTLADAGNTPDDQEQKDLFDEGILAPKAADKIVRLEPPNQAFTAISG</sequence>
<dbReference type="AlphaFoldDB" id="A0AAC9B416"/>
<proteinExistence type="predicted"/>
<keyword evidence="1" id="KW-0614">Plasmid</keyword>
<gene>
    <name evidence="1" type="ORF">ADU70_0107</name>
</gene>
<accession>A0AAC9B416</accession>
<dbReference type="InterPro" id="IPR027417">
    <property type="entry name" value="P-loop_NTPase"/>
</dbReference>
<dbReference type="EMBL" id="CP012282">
    <property type="protein sequence ID" value="AMV63974.1"/>
    <property type="molecule type" value="Genomic_DNA"/>
</dbReference>
<dbReference type="EC" id="3.1.21.3" evidence="1"/>
<reference evidence="1 2" key="1">
    <citation type="journal article" date="2016" name="PLoS ONE">
        <title>The Identification of Novel Diagnostic Marker Genes for the Detection of Beer Spoiling Pediococcus damnosus Strains Using the BlAst Diagnostic Gene findEr.</title>
        <authorList>
            <person name="Behr J."/>
            <person name="Geissler A.J."/>
            <person name="Schmid J."/>
            <person name="Zehe A."/>
            <person name="Vogel R.F."/>
        </authorList>
    </citation>
    <scope>NUCLEOTIDE SEQUENCE [LARGE SCALE GENOMIC DNA]</scope>
    <source>
        <strain evidence="1 2">TMW 2.1533</strain>
    </source>
</reference>
<dbReference type="RefSeq" id="WP_226998002.1">
    <property type="nucleotide sequence ID" value="NZ_CP012282.1"/>
</dbReference>
<name>A0AAC9B416_9LACO</name>